<organism evidence="1 2">
    <name type="scientific">Chitinophaga arvensicola</name>
    <dbReference type="NCBI Taxonomy" id="29529"/>
    <lineage>
        <taxon>Bacteria</taxon>
        <taxon>Pseudomonadati</taxon>
        <taxon>Bacteroidota</taxon>
        <taxon>Chitinophagia</taxon>
        <taxon>Chitinophagales</taxon>
        <taxon>Chitinophagaceae</taxon>
        <taxon>Chitinophaga</taxon>
    </lineage>
</organism>
<evidence type="ECO:0000313" key="1">
    <source>
        <dbReference type="EMBL" id="SEW50644.1"/>
    </source>
</evidence>
<reference evidence="2" key="1">
    <citation type="submission" date="2016-10" db="EMBL/GenBank/DDBJ databases">
        <authorList>
            <person name="Varghese N."/>
            <person name="Submissions S."/>
        </authorList>
    </citation>
    <scope>NUCLEOTIDE SEQUENCE [LARGE SCALE GENOMIC DNA]</scope>
    <source>
        <strain evidence="2">DSM 3695</strain>
    </source>
</reference>
<dbReference type="EMBL" id="FOJG01000002">
    <property type="protein sequence ID" value="SEW50644.1"/>
    <property type="molecule type" value="Genomic_DNA"/>
</dbReference>
<proteinExistence type="predicted"/>
<accession>A0A1I0S5X5</accession>
<gene>
    <name evidence="1" type="ORF">SAMN04488122_3905</name>
</gene>
<protein>
    <submittedName>
        <fullName evidence="1">Uncharacterized protein</fullName>
    </submittedName>
</protein>
<name>A0A1I0S5X5_9BACT</name>
<evidence type="ECO:0000313" key="2">
    <source>
        <dbReference type="Proteomes" id="UP000199310"/>
    </source>
</evidence>
<sequence>MKSVFKLLKYAGVIIIVLEAVKTVMTKVSTEYPELMESKPGDNAK</sequence>
<dbReference type="Proteomes" id="UP000199310">
    <property type="component" value="Unassembled WGS sequence"/>
</dbReference>
<keyword evidence="2" id="KW-1185">Reference proteome</keyword>
<dbReference type="AlphaFoldDB" id="A0A1I0S5X5"/>